<organism evidence="2 3">
    <name type="scientific">Crenobacter intestini</name>
    <dbReference type="NCBI Taxonomy" id="2563443"/>
    <lineage>
        <taxon>Bacteria</taxon>
        <taxon>Pseudomonadati</taxon>
        <taxon>Pseudomonadota</taxon>
        <taxon>Betaproteobacteria</taxon>
        <taxon>Neisseriales</taxon>
        <taxon>Neisseriaceae</taxon>
        <taxon>Crenobacter</taxon>
    </lineage>
</organism>
<proteinExistence type="predicted"/>
<dbReference type="Gene3D" id="3.30.750.24">
    <property type="entry name" value="STAS domain"/>
    <property type="match status" value="1"/>
</dbReference>
<dbReference type="PROSITE" id="PS50801">
    <property type="entry name" value="STAS"/>
    <property type="match status" value="1"/>
</dbReference>
<dbReference type="Pfam" id="PF13466">
    <property type="entry name" value="STAS_2"/>
    <property type="match status" value="1"/>
</dbReference>
<dbReference type="SUPFAM" id="SSF52091">
    <property type="entry name" value="SpoIIaa-like"/>
    <property type="match status" value="1"/>
</dbReference>
<sequence length="92" mass="9586">MADVTLALSGALTMLEIAPQLPRVRAAATSGTLTVDLAAVTQCDSAALSLLFELARVQAKRGGRLRVEHAPPTLASLARLYGAETLVEELTA</sequence>
<dbReference type="RefSeq" id="WP_136555278.1">
    <property type="nucleotide sequence ID" value="NZ_STGJ01000019.1"/>
</dbReference>
<evidence type="ECO:0000259" key="1">
    <source>
        <dbReference type="PROSITE" id="PS50801"/>
    </source>
</evidence>
<accession>A0A4T0UKG2</accession>
<keyword evidence="3" id="KW-1185">Reference proteome</keyword>
<dbReference type="AlphaFoldDB" id="A0A4T0UKG2"/>
<name>A0A4T0UKG2_9NEIS</name>
<evidence type="ECO:0000313" key="3">
    <source>
        <dbReference type="Proteomes" id="UP000308891"/>
    </source>
</evidence>
<gene>
    <name evidence="2" type="ORF">E5K04_14185</name>
</gene>
<dbReference type="InterPro" id="IPR002645">
    <property type="entry name" value="STAS_dom"/>
</dbReference>
<evidence type="ECO:0000313" key="2">
    <source>
        <dbReference type="EMBL" id="TIC79047.1"/>
    </source>
</evidence>
<reference evidence="2 3" key="1">
    <citation type="submission" date="2019-04" db="EMBL/GenBank/DDBJ databases">
        <title>Crenobacter sp. nov.</title>
        <authorList>
            <person name="Shi S."/>
        </authorList>
    </citation>
    <scope>NUCLEOTIDE SEQUENCE [LARGE SCALE GENOMIC DNA]</scope>
    <source>
        <strain evidence="2 3">GY 70310</strain>
    </source>
</reference>
<dbReference type="PANTHER" id="PTHR35849:SF1">
    <property type="entry name" value="INTERMEMBRANE PHOSPHOLIPID TRANSPORT SYSTEM BINDING PROTEIN MLAB"/>
    <property type="match status" value="1"/>
</dbReference>
<feature type="domain" description="STAS" evidence="1">
    <location>
        <begin position="1"/>
        <end position="92"/>
    </location>
</feature>
<dbReference type="InterPro" id="IPR058548">
    <property type="entry name" value="MlaB-like_STAS"/>
</dbReference>
<dbReference type="EMBL" id="STGJ01000019">
    <property type="protein sequence ID" value="TIC79047.1"/>
    <property type="molecule type" value="Genomic_DNA"/>
</dbReference>
<dbReference type="InterPro" id="IPR036513">
    <property type="entry name" value="STAS_dom_sf"/>
</dbReference>
<comment type="caution">
    <text evidence="2">The sequence shown here is derived from an EMBL/GenBank/DDBJ whole genome shotgun (WGS) entry which is preliminary data.</text>
</comment>
<dbReference type="PANTHER" id="PTHR35849">
    <property type="entry name" value="BLR2341 PROTEIN"/>
    <property type="match status" value="1"/>
</dbReference>
<dbReference type="CDD" id="cd07043">
    <property type="entry name" value="STAS_anti-anti-sigma_factors"/>
    <property type="match status" value="1"/>
</dbReference>
<dbReference type="Proteomes" id="UP000308891">
    <property type="component" value="Unassembled WGS sequence"/>
</dbReference>
<protein>
    <submittedName>
        <fullName evidence="2">STAS domain-containing protein</fullName>
    </submittedName>
</protein>
<dbReference type="OrthoDB" id="9156744at2"/>
<dbReference type="InterPro" id="IPR052746">
    <property type="entry name" value="MlaB_ABC_Transporter"/>
</dbReference>